<gene>
    <name evidence="1" type="ORF">KF715C_pA5240</name>
</gene>
<reference evidence="1 2" key="1">
    <citation type="submission" date="2015-11" db="EMBL/GenBank/DDBJ databases">
        <title>Complete genome sequencing of a biphenyl-degrading bacterium, Pseudomonas putida KF715 (=NBRC110667).</title>
        <authorList>
            <person name="Suenaga H."/>
            <person name="Fujihara N."/>
            <person name="Watanabe T."/>
            <person name="Hirose J."/>
            <person name="Kimura N."/>
            <person name="Yamazoe A."/>
            <person name="Hosoyama A."/>
            <person name="Shimodaira J."/>
            <person name="Furukawa K."/>
        </authorList>
    </citation>
    <scope>NUCLEOTIDE SEQUENCE [LARGE SCALE GENOMIC DNA]</scope>
    <source>
        <strain evidence="1 2">KF715</strain>
        <plasmid evidence="2">Plasmid pkf715a dna</plasmid>
    </source>
</reference>
<geneLocation type="plasmid" evidence="2">
    <name>pkf715a dna</name>
</geneLocation>
<proteinExistence type="predicted"/>
<evidence type="ECO:0000313" key="1">
    <source>
        <dbReference type="EMBL" id="BAW27029.1"/>
    </source>
</evidence>
<dbReference type="RefSeq" id="WP_096427132.1">
    <property type="nucleotide sequence ID" value="NZ_AP015030.1"/>
</dbReference>
<sequence length="75" mass="8516">MKKFISNAKSVLSKAILVASCRVEIARAVLAYSVAEYRLKKLHPVRHARKRDTISYQYRANRLACDLAVQKLGNL</sequence>
<accession>A0A1L7NNH9</accession>
<dbReference type="AlphaFoldDB" id="A0A1L7NNH9"/>
<name>A0A1L7NNH9_PSEPU</name>
<dbReference type="EMBL" id="AP015030">
    <property type="protein sequence ID" value="BAW27029.1"/>
    <property type="molecule type" value="Genomic_DNA"/>
</dbReference>
<evidence type="ECO:0000313" key="2">
    <source>
        <dbReference type="Proteomes" id="UP000218731"/>
    </source>
</evidence>
<dbReference type="Proteomes" id="UP000218731">
    <property type="component" value="Plasmid pKF715A"/>
</dbReference>
<keyword evidence="1" id="KW-0614">Plasmid</keyword>
<organism evidence="1 2">
    <name type="scientific">Pseudomonas putida</name>
    <name type="common">Arthrobacter siderocapsulatus</name>
    <dbReference type="NCBI Taxonomy" id="303"/>
    <lineage>
        <taxon>Bacteria</taxon>
        <taxon>Pseudomonadati</taxon>
        <taxon>Pseudomonadota</taxon>
        <taxon>Gammaproteobacteria</taxon>
        <taxon>Pseudomonadales</taxon>
        <taxon>Pseudomonadaceae</taxon>
        <taxon>Pseudomonas</taxon>
    </lineage>
</organism>
<protein>
    <submittedName>
        <fullName evidence="1">Uncharacterized protein</fullName>
    </submittedName>
</protein>